<dbReference type="AlphaFoldDB" id="A0A9X7INA9"/>
<proteinExistence type="predicted"/>
<dbReference type="Proteomes" id="UP000237911">
    <property type="component" value="Unassembled WGS sequence"/>
</dbReference>
<name>A0A9X7INA9_9MYCO</name>
<feature type="compositionally biased region" description="Acidic residues" evidence="1">
    <location>
        <begin position="114"/>
        <end position="126"/>
    </location>
</feature>
<reference evidence="2 3" key="1">
    <citation type="submission" date="2018-02" db="EMBL/GenBank/DDBJ databases">
        <title>Draft genome sequence of Mycobacterium virginiense isolated from mud of a swine farm in Japan.</title>
        <authorList>
            <person name="Ohya K."/>
        </authorList>
    </citation>
    <scope>NUCLEOTIDE SEQUENCE [LARGE SCALE GENOMIC DNA]</scope>
    <source>
        <strain evidence="2 3">GF75</strain>
    </source>
</reference>
<protein>
    <submittedName>
        <fullName evidence="2">Uncharacterized protein</fullName>
    </submittedName>
</protein>
<keyword evidence="3" id="KW-1185">Reference proteome</keyword>
<accession>A0A9X7INA9</accession>
<comment type="caution">
    <text evidence="2">The sequence shown here is derived from an EMBL/GenBank/DDBJ whole genome shotgun (WGS) entry which is preliminary data.</text>
</comment>
<feature type="region of interest" description="Disordered" evidence="1">
    <location>
        <begin position="110"/>
        <end position="133"/>
    </location>
</feature>
<dbReference type="EMBL" id="PUEV01000049">
    <property type="protein sequence ID" value="PQM52369.1"/>
    <property type="molecule type" value="Genomic_DNA"/>
</dbReference>
<evidence type="ECO:0000313" key="3">
    <source>
        <dbReference type="Proteomes" id="UP000237911"/>
    </source>
</evidence>
<organism evidence="2 3">
    <name type="scientific">Mycolicibacter virginiensis</name>
    <dbReference type="NCBI Taxonomy" id="1795032"/>
    <lineage>
        <taxon>Bacteria</taxon>
        <taxon>Bacillati</taxon>
        <taxon>Actinomycetota</taxon>
        <taxon>Actinomycetes</taxon>
        <taxon>Mycobacteriales</taxon>
        <taxon>Mycobacteriaceae</taxon>
        <taxon>Mycolicibacter</taxon>
    </lineage>
</organism>
<gene>
    <name evidence="2" type="ORF">C5U48_10210</name>
</gene>
<evidence type="ECO:0000256" key="1">
    <source>
        <dbReference type="SAM" id="MobiDB-lite"/>
    </source>
</evidence>
<sequence length="282" mass="30704">MARVEDPHGAHHLDLMTVDSVGAADGILMITNSHGVWRAAALNRENEHGTAVSESTGQGIDFASPIGDDQLAAMLHRILTGRAQADPDQSPHTWVYRRVLYGVARTLETGKLDGDDEPEAEDDPEGSDSKADRGGLSLADLIDGILAELFIRHVGAVADALIGGRHLAVVPSETLAGDQRWELFAEGMQHFRRLSWSDFRVEALAESWRVELESAQWWGSDGLALLQLRCIPDATESLIRCGFVLQRAPNGAAAIEHLIARTKQVFGDDIAVLWSLVPDLRP</sequence>
<evidence type="ECO:0000313" key="2">
    <source>
        <dbReference type="EMBL" id="PQM52369.1"/>
    </source>
</evidence>